<dbReference type="InterPro" id="IPR012091">
    <property type="entry name" value="Pept_M54_archaemetzncn_arc/bac"/>
</dbReference>
<keyword evidence="4" id="KW-0378">Hydrolase</keyword>
<reference evidence="7 8" key="1">
    <citation type="submission" date="2018-08" db="EMBL/GenBank/DDBJ databases">
        <title>Genome sequence of Methylocystis hirsuta CSC1, a methanotroph able to accumulate PHAs.</title>
        <authorList>
            <person name="Bordel S."/>
            <person name="Rodriguez E."/>
            <person name="Gancedo J."/>
            <person name="Munoz R."/>
        </authorList>
    </citation>
    <scope>NUCLEOTIDE SEQUENCE [LARGE SCALE GENOMIC DNA]</scope>
    <source>
        <strain evidence="7 8">CSC1</strain>
    </source>
</reference>
<dbReference type="PANTHER" id="PTHR15910">
    <property type="entry name" value="ARCHAEMETZINCIN"/>
    <property type="match status" value="1"/>
</dbReference>
<name>A0A3M9XJR3_9HYPH</name>
<evidence type="ECO:0000256" key="2">
    <source>
        <dbReference type="ARBA" id="ARBA00022670"/>
    </source>
</evidence>
<dbReference type="CDD" id="cd11375">
    <property type="entry name" value="Peptidase_M54"/>
    <property type="match status" value="1"/>
</dbReference>
<dbReference type="GO" id="GO:0008237">
    <property type="term" value="F:metallopeptidase activity"/>
    <property type="evidence" value="ECO:0007669"/>
    <property type="project" value="UniProtKB-KW"/>
</dbReference>
<dbReference type="SUPFAM" id="SSF55486">
    <property type="entry name" value="Metalloproteases ('zincins'), catalytic domain"/>
    <property type="match status" value="1"/>
</dbReference>
<keyword evidence="8" id="KW-1185">Reference proteome</keyword>
<evidence type="ECO:0000256" key="1">
    <source>
        <dbReference type="ARBA" id="ARBA00001947"/>
    </source>
</evidence>
<evidence type="ECO:0000256" key="6">
    <source>
        <dbReference type="ARBA" id="ARBA00023049"/>
    </source>
</evidence>
<evidence type="ECO:0000313" key="7">
    <source>
        <dbReference type="EMBL" id="RNJ48121.1"/>
    </source>
</evidence>
<dbReference type="AlphaFoldDB" id="A0A3M9XJR3"/>
<evidence type="ECO:0008006" key="9">
    <source>
        <dbReference type="Google" id="ProtNLM"/>
    </source>
</evidence>
<dbReference type="Proteomes" id="UP000268623">
    <property type="component" value="Unassembled WGS sequence"/>
</dbReference>
<dbReference type="Gene3D" id="3.40.390.10">
    <property type="entry name" value="Collagenase (Catalytic Domain)"/>
    <property type="match status" value="1"/>
</dbReference>
<dbReference type="Pfam" id="PF07998">
    <property type="entry name" value="Peptidase_M54"/>
    <property type="match status" value="1"/>
</dbReference>
<sequence length="178" mass="19603">MTDMPHITLLPVGNPDRRALDDLAQDLGGMGFVVELARRRALPQRALDAKRGQFHADGLLGLALSARAERVLAVTDVDLYAGDLNFVFGVARPNGKACVISLFRLYLDADEERFRGRALKEAMHELGHTFGLGHCADPCCVMWFSNTLGETDRKGASYCPRCEETLRLARIRSSGLSK</sequence>
<evidence type="ECO:0000313" key="8">
    <source>
        <dbReference type="Proteomes" id="UP000268623"/>
    </source>
</evidence>
<dbReference type="NCBIfam" id="NF033823">
    <property type="entry name" value="archmetzin"/>
    <property type="match status" value="1"/>
</dbReference>
<dbReference type="InterPro" id="IPR024079">
    <property type="entry name" value="MetalloPept_cat_dom_sf"/>
</dbReference>
<keyword evidence="2" id="KW-0645">Protease</keyword>
<comment type="caution">
    <text evidence="7">The sequence shown here is derived from an EMBL/GenBank/DDBJ whole genome shotgun (WGS) entry which is preliminary data.</text>
</comment>
<dbReference type="PANTHER" id="PTHR15910:SF1">
    <property type="entry name" value="ARCHAEMETZINCIN-2"/>
    <property type="match status" value="1"/>
</dbReference>
<dbReference type="PIRSF" id="PIRSF005785">
    <property type="entry name" value="Zn-prot_arch"/>
    <property type="match status" value="1"/>
</dbReference>
<keyword evidence="5" id="KW-0862">Zinc</keyword>
<protein>
    <recommendedName>
        <fullName evidence="9">Archemetzincin</fullName>
    </recommendedName>
</protein>
<dbReference type="InterPro" id="IPR012962">
    <property type="entry name" value="Pept_M54_archaemetzincn"/>
</dbReference>
<keyword evidence="6" id="KW-0482">Metalloprotease</keyword>
<dbReference type="GO" id="GO:0008270">
    <property type="term" value="F:zinc ion binding"/>
    <property type="evidence" value="ECO:0007669"/>
    <property type="project" value="InterPro"/>
</dbReference>
<accession>A0A3M9XJR3</accession>
<dbReference type="EMBL" id="QWDD01000003">
    <property type="protein sequence ID" value="RNJ48121.1"/>
    <property type="molecule type" value="Genomic_DNA"/>
</dbReference>
<evidence type="ECO:0000256" key="3">
    <source>
        <dbReference type="ARBA" id="ARBA00022723"/>
    </source>
</evidence>
<dbReference type="OrthoDB" id="733404at2"/>
<comment type="cofactor">
    <cofactor evidence="1">
        <name>Zn(2+)</name>
        <dbReference type="ChEBI" id="CHEBI:29105"/>
    </cofactor>
</comment>
<proteinExistence type="predicted"/>
<evidence type="ECO:0000256" key="4">
    <source>
        <dbReference type="ARBA" id="ARBA00022801"/>
    </source>
</evidence>
<dbReference type="GO" id="GO:0006508">
    <property type="term" value="P:proteolysis"/>
    <property type="evidence" value="ECO:0007669"/>
    <property type="project" value="UniProtKB-KW"/>
</dbReference>
<keyword evidence="3" id="KW-0479">Metal-binding</keyword>
<gene>
    <name evidence="7" type="ORF">D1O30_20050</name>
</gene>
<evidence type="ECO:0000256" key="5">
    <source>
        <dbReference type="ARBA" id="ARBA00022833"/>
    </source>
</evidence>
<organism evidence="7 8">
    <name type="scientific">Methylocystis hirsuta</name>
    <dbReference type="NCBI Taxonomy" id="369798"/>
    <lineage>
        <taxon>Bacteria</taxon>
        <taxon>Pseudomonadati</taxon>
        <taxon>Pseudomonadota</taxon>
        <taxon>Alphaproteobacteria</taxon>
        <taxon>Hyphomicrobiales</taxon>
        <taxon>Methylocystaceae</taxon>
        <taxon>Methylocystis</taxon>
    </lineage>
</organism>